<keyword evidence="1" id="KW-0812">Transmembrane</keyword>
<dbReference type="EMBL" id="GAMC01006143">
    <property type="protein sequence ID" value="JAC00413.1"/>
    <property type="molecule type" value="mRNA"/>
</dbReference>
<dbReference type="AlphaFoldDB" id="W8BTY0"/>
<sequence length="162" mass="17559">MKMKRNAKKVATASDKAQATVSLVKLMVLVMVVALSALAAAGYLLFAGGFDAERMSSLSSDAYLSVYFAFVCCASAAAAAWSLFCIISLDHSLQARSTMRYQQKLLVGSGTAKHLASLSSFHFFFRTFCCCHSIFVCLVFPCSTANHIRAHTCFVALTRSEL</sequence>
<dbReference type="EMBL" id="GAMC01006142">
    <property type="protein sequence ID" value="JAC00414.1"/>
    <property type="molecule type" value="mRNA"/>
</dbReference>
<keyword evidence="1" id="KW-0472">Membrane</keyword>
<feature type="transmembrane region" description="Helical" evidence="1">
    <location>
        <begin position="21"/>
        <end position="46"/>
    </location>
</feature>
<organism evidence="2">
    <name type="scientific">Ceratitis capitata</name>
    <name type="common">Mediterranean fruit fly</name>
    <name type="synonym">Tephritis capitata</name>
    <dbReference type="NCBI Taxonomy" id="7213"/>
    <lineage>
        <taxon>Eukaryota</taxon>
        <taxon>Metazoa</taxon>
        <taxon>Ecdysozoa</taxon>
        <taxon>Arthropoda</taxon>
        <taxon>Hexapoda</taxon>
        <taxon>Insecta</taxon>
        <taxon>Pterygota</taxon>
        <taxon>Neoptera</taxon>
        <taxon>Endopterygota</taxon>
        <taxon>Diptera</taxon>
        <taxon>Brachycera</taxon>
        <taxon>Muscomorpha</taxon>
        <taxon>Tephritoidea</taxon>
        <taxon>Tephritidae</taxon>
        <taxon>Ceratitis</taxon>
        <taxon>Ceratitis</taxon>
    </lineage>
</organism>
<reference evidence="2" key="2">
    <citation type="journal article" date="2014" name="BMC Genomics">
        <title>A genomic perspective to assessing quality of mass-reared SIT flies used in Mediterranean fruit fly (Ceratitis capitata) eradication in California.</title>
        <authorList>
            <person name="Calla B."/>
            <person name="Hall B."/>
            <person name="Hou S."/>
            <person name="Geib S.M."/>
        </authorList>
    </citation>
    <scope>NUCLEOTIDE SEQUENCE</scope>
</reference>
<feature type="transmembrane region" description="Helical" evidence="1">
    <location>
        <begin position="66"/>
        <end position="89"/>
    </location>
</feature>
<keyword evidence="1" id="KW-1133">Transmembrane helix</keyword>
<name>W8BTY0_CERCA</name>
<proteinExistence type="evidence at transcript level"/>
<evidence type="ECO:0000256" key="1">
    <source>
        <dbReference type="SAM" id="Phobius"/>
    </source>
</evidence>
<dbReference type="EMBL" id="GAMC01006145">
    <property type="protein sequence ID" value="JAC00411.1"/>
    <property type="molecule type" value="mRNA"/>
</dbReference>
<accession>W8BTY0</accession>
<reference evidence="2" key="1">
    <citation type="submission" date="2013-07" db="EMBL/GenBank/DDBJ databases">
        <authorList>
            <person name="Geib S."/>
        </authorList>
    </citation>
    <scope>NUCLEOTIDE SEQUENCE</scope>
</reference>
<evidence type="ECO:0000313" key="2">
    <source>
        <dbReference type="EMBL" id="JAC00414.1"/>
    </source>
</evidence>
<protein>
    <submittedName>
        <fullName evidence="2">Uncharacterized protein</fullName>
    </submittedName>
</protein>
<dbReference type="EMBL" id="GAMC01006144">
    <property type="protein sequence ID" value="JAC00412.1"/>
    <property type="molecule type" value="mRNA"/>
</dbReference>